<sequence length="453" mass="49214">MFNMFRKFLIYSFIFLTLFAFAKAYASDGFRGVENASSNVSAPWENENSLPLESTMVNNAIHDGNQKLYGVVGKTQILNFDTPVKRISIADPNLADIIILSSKQLMVNGKKAGSTSLIFWGADNVPVFYNLVVRQDVDEFLKAVDYIAPNENISIIFNNNGAVLSGKISTTATRKKINDLAKAYNINLVDMTESASKQVLLEVKVAEVTKNFTRNLGTGFSIGNNSKYQQAGGSISGNGGFATDALPLGKFSRVLVDNGVKYFFSNKAGDIAFELQAAETKGDAQILAEPKLLAVDGEEASFNVGNEVPVPSDMGQYGQIAYEFKKTGVILNFTPTIMEKTGRIKLKLAPEVSEIDRAAGVVDTQNSVVIPGFKTRKVETTVELMDGETLVIAGLLKNTSSKANNQVPFLGDIPIIGVLFKTVEDAKDDTELMIFITPRIVDAPILDSIQEAL</sequence>
<feature type="domain" description="Type II/III secretion system secretin-like" evidence="3">
    <location>
        <begin position="277"/>
        <end position="442"/>
    </location>
</feature>
<reference evidence="5" key="1">
    <citation type="submission" date="2020-10" db="EMBL/GenBank/DDBJ databases">
        <authorList>
            <person name="Gilroy R."/>
        </authorList>
    </citation>
    <scope>NUCLEOTIDE SEQUENCE</scope>
    <source>
        <strain evidence="5">CHK152-2871</strain>
    </source>
</reference>
<dbReference type="GO" id="GO:0009306">
    <property type="term" value="P:protein secretion"/>
    <property type="evidence" value="ECO:0007669"/>
    <property type="project" value="InterPro"/>
</dbReference>
<gene>
    <name evidence="5" type="ORF">IAA86_05660</name>
</gene>
<feature type="chain" id="PRO_5039169859" evidence="2">
    <location>
        <begin position="27"/>
        <end position="453"/>
    </location>
</feature>
<dbReference type="Pfam" id="PF00263">
    <property type="entry name" value="Secretin"/>
    <property type="match status" value="1"/>
</dbReference>
<dbReference type="EMBL" id="DVJQ01000048">
    <property type="protein sequence ID" value="HIS74485.1"/>
    <property type="molecule type" value="Genomic_DNA"/>
</dbReference>
<feature type="domain" description="Pilus formation protein N-terminal" evidence="4">
    <location>
        <begin position="72"/>
        <end position="133"/>
    </location>
</feature>
<evidence type="ECO:0000256" key="2">
    <source>
        <dbReference type="SAM" id="SignalP"/>
    </source>
</evidence>
<feature type="signal peptide" evidence="2">
    <location>
        <begin position="1"/>
        <end position="26"/>
    </location>
</feature>
<dbReference type="Proteomes" id="UP000886865">
    <property type="component" value="Unassembled WGS sequence"/>
</dbReference>
<evidence type="ECO:0000313" key="6">
    <source>
        <dbReference type="Proteomes" id="UP000886865"/>
    </source>
</evidence>
<comment type="caution">
    <text evidence="5">The sequence shown here is derived from an EMBL/GenBank/DDBJ whole genome shotgun (WGS) entry which is preliminary data.</text>
</comment>
<dbReference type="PANTHER" id="PTHR30332:SF17">
    <property type="entry name" value="TYPE IV PILIATION SYSTEM PROTEIN DR_0774-RELATED"/>
    <property type="match status" value="1"/>
</dbReference>
<name>A0A9D1FJS3_9BACT</name>
<comment type="similarity">
    <text evidence="1">Belongs to the bacterial secretin family.</text>
</comment>
<evidence type="ECO:0000259" key="4">
    <source>
        <dbReference type="Pfam" id="PF13629"/>
    </source>
</evidence>
<proteinExistence type="inferred from homology"/>
<keyword evidence="2" id="KW-0732">Signal</keyword>
<dbReference type="InterPro" id="IPR004845">
    <property type="entry name" value="T2SS_GspD_CS"/>
</dbReference>
<dbReference type="PANTHER" id="PTHR30332">
    <property type="entry name" value="PROBABLE GENERAL SECRETION PATHWAY PROTEIN D"/>
    <property type="match status" value="1"/>
</dbReference>
<evidence type="ECO:0000313" key="5">
    <source>
        <dbReference type="EMBL" id="HIS74485.1"/>
    </source>
</evidence>
<evidence type="ECO:0000259" key="3">
    <source>
        <dbReference type="Pfam" id="PF00263"/>
    </source>
</evidence>
<accession>A0A9D1FJS3</accession>
<dbReference type="GO" id="GO:0015627">
    <property type="term" value="C:type II protein secretion system complex"/>
    <property type="evidence" value="ECO:0007669"/>
    <property type="project" value="TreeGrafter"/>
</dbReference>
<reference evidence="5" key="2">
    <citation type="journal article" date="2021" name="PeerJ">
        <title>Extensive microbial diversity within the chicken gut microbiome revealed by metagenomics and culture.</title>
        <authorList>
            <person name="Gilroy R."/>
            <person name="Ravi A."/>
            <person name="Getino M."/>
            <person name="Pursley I."/>
            <person name="Horton D.L."/>
            <person name="Alikhan N.F."/>
            <person name="Baker D."/>
            <person name="Gharbi K."/>
            <person name="Hall N."/>
            <person name="Watson M."/>
            <person name="Adriaenssens E.M."/>
            <person name="Foster-Nyarko E."/>
            <person name="Jarju S."/>
            <person name="Secka A."/>
            <person name="Antonio M."/>
            <person name="Oren A."/>
            <person name="Chaudhuri R.R."/>
            <person name="La Ragione R."/>
            <person name="Hildebrand F."/>
            <person name="Pallen M.J."/>
        </authorList>
    </citation>
    <scope>NUCLEOTIDE SEQUENCE</scope>
    <source>
        <strain evidence="5">CHK152-2871</strain>
    </source>
</reference>
<dbReference type="InterPro" id="IPR032789">
    <property type="entry name" value="T2SS-T3SS_pil_N"/>
</dbReference>
<dbReference type="InterPro" id="IPR050810">
    <property type="entry name" value="Bact_Secretion_Sys_Channel"/>
</dbReference>
<evidence type="ECO:0000256" key="1">
    <source>
        <dbReference type="RuleBase" id="RU004003"/>
    </source>
</evidence>
<dbReference type="PRINTS" id="PR00811">
    <property type="entry name" value="BCTERIALGSPD"/>
</dbReference>
<dbReference type="Pfam" id="PF13629">
    <property type="entry name" value="T2SS-T3SS_pil_N"/>
    <property type="match status" value="1"/>
</dbReference>
<dbReference type="InterPro" id="IPR004846">
    <property type="entry name" value="T2SS/T3SS_dom"/>
</dbReference>
<dbReference type="PROSITE" id="PS00875">
    <property type="entry name" value="T2SP_D"/>
    <property type="match status" value="1"/>
</dbReference>
<protein>
    <submittedName>
        <fullName evidence="5">Pilus assembly protein N-terminal domain-containing protein</fullName>
    </submittedName>
</protein>
<dbReference type="InterPro" id="IPR001775">
    <property type="entry name" value="GspD/PilQ"/>
</dbReference>
<dbReference type="AlphaFoldDB" id="A0A9D1FJS3"/>
<organism evidence="5 6">
    <name type="scientific">Candidatus Galligastranaerophilus intestinavium</name>
    <dbReference type="NCBI Taxonomy" id="2840836"/>
    <lineage>
        <taxon>Bacteria</taxon>
        <taxon>Candidatus Galligastranaerophilus</taxon>
    </lineage>
</organism>